<proteinExistence type="predicted"/>
<feature type="non-terminal residue" evidence="1">
    <location>
        <position position="1"/>
    </location>
</feature>
<dbReference type="EMBL" id="BTRK01000006">
    <property type="protein sequence ID" value="GMR57059.1"/>
    <property type="molecule type" value="Genomic_DNA"/>
</dbReference>
<gene>
    <name evidence="1" type="ORF">PMAYCL1PPCAC_27254</name>
</gene>
<comment type="caution">
    <text evidence="1">The sequence shown here is derived from an EMBL/GenBank/DDBJ whole genome shotgun (WGS) entry which is preliminary data.</text>
</comment>
<evidence type="ECO:0000313" key="2">
    <source>
        <dbReference type="Proteomes" id="UP001328107"/>
    </source>
</evidence>
<sequence>KCHNQVTSPSLETWKLILRKTELYQLNFQYLKPEIPTILEEVLNVNTVHRMIVRKEIIDEDEFGPWLRYIKKMHSRSIDCYLQQFTKDSENVLVHLSDISRSIYIGVMSKPVIPNIMPLILGMFSRSCRQLYVVDYSPNPSAFISSFEIEKLVEVFTT</sequence>
<organism evidence="1 2">
    <name type="scientific">Pristionchus mayeri</name>
    <dbReference type="NCBI Taxonomy" id="1317129"/>
    <lineage>
        <taxon>Eukaryota</taxon>
        <taxon>Metazoa</taxon>
        <taxon>Ecdysozoa</taxon>
        <taxon>Nematoda</taxon>
        <taxon>Chromadorea</taxon>
        <taxon>Rhabditida</taxon>
        <taxon>Rhabditina</taxon>
        <taxon>Diplogasteromorpha</taxon>
        <taxon>Diplogasteroidea</taxon>
        <taxon>Neodiplogasteridae</taxon>
        <taxon>Pristionchus</taxon>
    </lineage>
</organism>
<reference evidence="2" key="1">
    <citation type="submission" date="2022-10" db="EMBL/GenBank/DDBJ databases">
        <title>Genome assembly of Pristionchus species.</title>
        <authorList>
            <person name="Yoshida K."/>
            <person name="Sommer R.J."/>
        </authorList>
    </citation>
    <scope>NUCLEOTIDE SEQUENCE [LARGE SCALE GENOMIC DNA]</scope>
    <source>
        <strain evidence="2">RS5460</strain>
    </source>
</reference>
<name>A0AAN5IA23_9BILA</name>
<protein>
    <submittedName>
        <fullName evidence="1">Uncharacterized protein</fullName>
    </submittedName>
</protein>
<accession>A0AAN5IA23</accession>
<keyword evidence="2" id="KW-1185">Reference proteome</keyword>
<dbReference type="Proteomes" id="UP001328107">
    <property type="component" value="Unassembled WGS sequence"/>
</dbReference>
<evidence type="ECO:0000313" key="1">
    <source>
        <dbReference type="EMBL" id="GMR57059.1"/>
    </source>
</evidence>
<dbReference type="AlphaFoldDB" id="A0AAN5IA23"/>